<keyword evidence="4" id="KW-0411">Iron-sulfur</keyword>
<evidence type="ECO:0000256" key="1">
    <source>
        <dbReference type="ARBA" id="ARBA00022691"/>
    </source>
</evidence>
<dbReference type="NCBIfam" id="TIGR04269">
    <property type="entry name" value="SAM_SPASM_FxsB"/>
    <property type="match status" value="1"/>
</dbReference>
<dbReference type="Proteomes" id="UP000199632">
    <property type="component" value="Unassembled WGS sequence"/>
</dbReference>
<dbReference type="RefSeq" id="WP_090803863.1">
    <property type="nucleotide sequence ID" value="NZ_BOND01000029.1"/>
</dbReference>
<dbReference type="InterPro" id="IPR026335">
    <property type="entry name" value="rSAM_SPASM_FxsB"/>
</dbReference>
<dbReference type="InterPro" id="IPR013785">
    <property type="entry name" value="Aldolase_TIM"/>
</dbReference>
<dbReference type="SFLD" id="SFLDG01067">
    <property type="entry name" value="SPASM/twitch_domain_containing"/>
    <property type="match status" value="1"/>
</dbReference>
<dbReference type="CDD" id="cd01335">
    <property type="entry name" value="Radical_SAM"/>
    <property type="match status" value="1"/>
</dbReference>
<evidence type="ECO:0000313" key="6">
    <source>
        <dbReference type="EMBL" id="SDZ65169.1"/>
    </source>
</evidence>
<evidence type="ECO:0000256" key="3">
    <source>
        <dbReference type="ARBA" id="ARBA00023004"/>
    </source>
</evidence>
<dbReference type="SFLD" id="SFLDS00029">
    <property type="entry name" value="Radical_SAM"/>
    <property type="match status" value="1"/>
</dbReference>
<dbReference type="PROSITE" id="PS51918">
    <property type="entry name" value="RADICAL_SAM"/>
    <property type="match status" value="1"/>
</dbReference>
<dbReference type="PANTHER" id="PTHR43273">
    <property type="entry name" value="ANAEROBIC SULFATASE-MATURATING ENZYME HOMOLOG ASLB-RELATED"/>
    <property type="match status" value="1"/>
</dbReference>
<dbReference type="OrthoDB" id="9782387at2"/>
<gene>
    <name evidence="6" type="ORF">SAMN05421684_7949</name>
</gene>
<dbReference type="Gene3D" id="3.20.20.70">
    <property type="entry name" value="Aldolase class I"/>
    <property type="match status" value="1"/>
</dbReference>
<proteinExistence type="predicted"/>
<dbReference type="InterPro" id="IPR007197">
    <property type="entry name" value="rSAM"/>
</dbReference>
<keyword evidence="2" id="KW-0479">Metal-binding</keyword>
<evidence type="ECO:0000313" key="7">
    <source>
        <dbReference type="Proteomes" id="UP000199632"/>
    </source>
</evidence>
<dbReference type="GO" id="GO:0046872">
    <property type="term" value="F:metal ion binding"/>
    <property type="evidence" value="ECO:0007669"/>
    <property type="project" value="UniProtKB-KW"/>
</dbReference>
<dbReference type="SFLD" id="SFLDG01386">
    <property type="entry name" value="main_SPASM_domain-containing"/>
    <property type="match status" value="1"/>
</dbReference>
<dbReference type="InterPro" id="IPR058240">
    <property type="entry name" value="rSAM_sf"/>
</dbReference>
<dbReference type="AlphaFoldDB" id="A0A1H3UTP9"/>
<keyword evidence="1" id="KW-0949">S-adenosyl-L-methionine</keyword>
<accession>A0A1H3UTP9</accession>
<keyword evidence="7" id="KW-1185">Reference proteome</keyword>
<dbReference type="PANTHER" id="PTHR43273:SF8">
    <property type="entry name" value="RADICAL SAM DOMAIN PROTEIN"/>
    <property type="match status" value="1"/>
</dbReference>
<dbReference type="SUPFAM" id="SSF102114">
    <property type="entry name" value="Radical SAM enzymes"/>
    <property type="match status" value="1"/>
</dbReference>
<dbReference type="EMBL" id="FNQB01000005">
    <property type="protein sequence ID" value="SDZ65169.1"/>
    <property type="molecule type" value="Genomic_DNA"/>
</dbReference>
<dbReference type="STRING" id="137265.SAMN05421684_7949"/>
<protein>
    <recommendedName>
        <fullName evidence="5">Radical SAM core domain-containing protein</fullName>
    </recommendedName>
</protein>
<dbReference type="Pfam" id="PF04055">
    <property type="entry name" value="Radical_SAM"/>
    <property type="match status" value="1"/>
</dbReference>
<organism evidence="6 7">
    <name type="scientific">Asanoa ishikariensis</name>
    <dbReference type="NCBI Taxonomy" id="137265"/>
    <lineage>
        <taxon>Bacteria</taxon>
        <taxon>Bacillati</taxon>
        <taxon>Actinomycetota</taxon>
        <taxon>Actinomycetes</taxon>
        <taxon>Micromonosporales</taxon>
        <taxon>Micromonosporaceae</taxon>
        <taxon>Asanoa</taxon>
    </lineage>
</organism>
<keyword evidence="3" id="KW-0408">Iron</keyword>
<name>A0A1H3UTP9_9ACTN</name>
<dbReference type="InterPro" id="IPR023867">
    <property type="entry name" value="Sulphatase_maturase_rSAM"/>
</dbReference>
<evidence type="ECO:0000256" key="4">
    <source>
        <dbReference type="ARBA" id="ARBA00023014"/>
    </source>
</evidence>
<sequence length="407" mass="45012">MQIGPAINQAWPTHGLDVGALRRGGWQPQPFNEFILKVHSRCNLSCDYCYIYEMADDGWRGQPQVMQKPVVIAACKRIEEHVRQFGVPSVAIVLHGGEPLLAGHEVIDGLLRQVSMTVATACRTKIGMQTNGLLLDERYLRIFDEWDVRVGISVDGGREANDRHRRFRNGSGSFDQVASKIALLTSGDRRRLFSGLLCTIDLANDPVGTYESLIEFDPPGVDFLLPHGNWSAPPPSRSPDSESTPYGDWLIAVFDRWYNAPRLETRVRLFRDIIQLIIGGNPTSESVGLSPIRLAVIQTDGTLEQVDTLKSVFADAARIDGLAKDSPLAHALWNPSIIARQIGVDGLSKTCQECPVRTVCGGGNYTHRYRRDTGFINPSVYCRDLLKLITHIRTAVTRDIGRLGGGG</sequence>
<dbReference type="GO" id="GO:0051536">
    <property type="term" value="F:iron-sulfur cluster binding"/>
    <property type="evidence" value="ECO:0007669"/>
    <property type="project" value="UniProtKB-KW"/>
</dbReference>
<evidence type="ECO:0000259" key="5">
    <source>
        <dbReference type="PROSITE" id="PS51918"/>
    </source>
</evidence>
<dbReference type="SFLD" id="SFLDG01072">
    <property type="entry name" value="dehydrogenase_like"/>
    <property type="match status" value="1"/>
</dbReference>
<feature type="domain" description="Radical SAM core" evidence="5">
    <location>
        <begin position="28"/>
        <end position="262"/>
    </location>
</feature>
<reference evidence="7" key="1">
    <citation type="submission" date="2016-10" db="EMBL/GenBank/DDBJ databases">
        <authorList>
            <person name="Varghese N."/>
            <person name="Submissions S."/>
        </authorList>
    </citation>
    <scope>NUCLEOTIDE SEQUENCE [LARGE SCALE GENOMIC DNA]</scope>
    <source>
        <strain evidence="7">DSM 44718</strain>
    </source>
</reference>
<evidence type="ECO:0000256" key="2">
    <source>
        <dbReference type="ARBA" id="ARBA00022723"/>
    </source>
</evidence>
<dbReference type="GO" id="GO:0016491">
    <property type="term" value="F:oxidoreductase activity"/>
    <property type="evidence" value="ECO:0007669"/>
    <property type="project" value="InterPro"/>
</dbReference>